<name>A0A9P0AS27_BRAAE</name>
<evidence type="ECO:0000256" key="1">
    <source>
        <dbReference type="SAM" id="Coils"/>
    </source>
</evidence>
<keyword evidence="1" id="KW-0175">Coiled coil</keyword>
<dbReference type="EMBL" id="OV121132">
    <property type="protein sequence ID" value="CAH0547013.1"/>
    <property type="molecule type" value="Genomic_DNA"/>
</dbReference>
<dbReference type="OrthoDB" id="6779946at2759"/>
<accession>A0A9P0AS27</accession>
<gene>
    <name evidence="2" type="ORF">MELIAE_LOCUS1069</name>
</gene>
<feature type="coiled-coil region" evidence="1">
    <location>
        <begin position="18"/>
        <end position="66"/>
    </location>
</feature>
<reference evidence="2" key="1">
    <citation type="submission" date="2021-12" db="EMBL/GenBank/DDBJ databases">
        <authorList>
            <person name="King R."/>
        </authorList>
    </citation>
    <scope>NUCLEOTIDE SEQUENCE</scope>
</reference>
<protein>
    <submittedName>
        <fullName evidence="2">Uncharacterized protein</fullName>
    </submittedName>
</protein>
<evidence type="ECO:0000313" key="3">
    <source>
        <dbReference type="Proteomes" id="UP001154078"/>
    </source>
</evidence>
<dbReference type="AlphaFoldDB" id="A0A9P0AS27"/>
<proteinExistence type="predicted"/>
<organism evidence="2 3">
    <name type="scientific">Brassicogethes aeneus</name>
    <name type="common">Rape pollen beetle</name>
    <name type="synonym">Meligethes aeneus</name>
    <dbReference type="NCBI Taxonomy" id="1431903"/>
    <lineage>
        <taxon>Eukaryota</taxon>
        <taxon>Metazoa</taxon>
        <taxon>Ecdysozoa</taxon>
        <taxon>Arthropoda</taxon>
        <taxon>Hexapoda</taxon>
        <taxon>Insecta</taxon>
        <taxon>Pterygota</taxon>
        <taxon>Neoptera</taxon>
        <taxon>Endopterygota</taxon>
        <taxon>Coleoptera</taxon>
        <taxon>Polyphaga</taxon>
        <taxon>Cucujiformia</taxon>
        <taxon>Nitidulidae</taxon>
        <taxon>Meligethinae</taxon>
        <taxon>Brassicogethes</taxon>
    </lineage>
</organism>
<sequence length="211" mass="24278">MDVTNAELKAMMTIFEEVRNIKTGQEKYQAEISALKEENQKLNEKLNKVEKKMEKLEKEKKRNNVIIRGTKGIRELAIQEVSGVLEKMGVDNIEFLKVETIKPKTGKSFIVAHLKDGEMKTKIMQNKSKLKGLDIYIDNDYTEEEQKVQKTIAEYAKNIAKEGRKVKIGYRKLIIDGQKWVWNDETRQLVEIPIEQEECGEGSSTQTGAKN</sequence>
<keyword evidence="3" id="KW-1185">Reference proteome</keyword>
<evidence type="ECO:0000313" key="2">
    <source>
        <dbReference type="EMBL" id="CAH0547013.1"/>
    </source>
</evidence>
<dbReference type="Proteomes" id="UP001154078">
    <property type="component" value="Chromosome 1"/>
</dbReference>